<keyword evidence="3" id="KW-1185">Reference proteome</keyword>
<proteinExistence type="predicted"/>
<reference evidence="3" key="1">
    <citation type="submission" date="2013-09" db="EMBL/GenBank/DDBJ databases">
        <title>The Genome Sequence of Anopheles maculatus species B.</title>
        <authorList>
            <consortium name="The Broad Institute Genomics Platform"/>
            <person name="Neafsey D.E."/>
            <person name="Besansky N."/>
            <person name="Howell P."/>
            <person name="Walton C."/>
            <person name="Young S.K."/>
            <person name="Zeng Q."/>
            <person name="Gargeya S."/>
            <person name="Fitzgerald M."/>
            <person name="Haas B."/>
            <person name="Abouelleil A."/>
            <person name="Allen A.W."/>
            <person name="Alvarado L."/>
            <person name="Arachchi H.M."/>
            <person name="Berlin A.M."/>
            <person name="Chapman S.B."/>
            <person name="Gainer-Dewar J."/>
            <person name="Goldberg J."/>
            <person name="Griggs A."/>
            <person name="Gujja S."/>
            <person name="Hansen M."/>
            <person name="Howarth C."/>
            <person name="Imamovic A."/>
            <person name="Ireland A."/>
            <person name="Larimer J."/>
            <person name="McCowan C."/>
            <person name="Murphy C."/>
            <person name="Pearson M."/>
            <person name="Poon T.W."/>
            <person name="Priest M."/>
            <person name="Roberts A."/>
            <person name="Saif S."/>
            <person name="Shea T."/>
            <person name="Sisk P."/>
            <person name="Sykes S."/>
            <person name="Wortman J."/>
            <person name="Nusbaum C."/>
            <person name="Birren B."/>
        </authorList>
    </citation>
    <scope>NUCLEOTIDE SEQUENCE [LARGE SCALE GENOMIC DNA]</scope>
    <source>
        <strain evidence="3">maculatus3</strain>
    </source>
</reference>
<organism evidence="2 3">
    <name type="scientific">Anopheles maculatus</name>
    <dbReference type="NCBI Taxonomy" id="74869"/>
    <lineage>
        <taxon>Eukaryota</taxon>
        <taxon>Metazoa</taxon>
        <taxon>Ecdysozoa</taxon>
        <taxon>Arthropoda</taxon>
        <taxon>Hexapoda</taxon>
        <taxon>Insecta</taxon>
        <taxon>Pterygota</taxon>
        <taxon>Neoptera</taxon>
        <taxon>Endopterygota</taxon>
        <taxon>Diptera</taxon>
        <taxon>Nematocera</taxon>
        <taxon>Culicoidea</taxon>
        <taxon>Culicidae</taxon>
        <taxon>Anophelinae</taxon>
        <taxon>Anopheles</taxon>
        <taxon>Anopheles maculatus group</taxon>
    </lineage>
</organism>
<feature type="compositionally biased region" description="Basic and acidic residues" evidence="1">
    <location>
        <begin position="204"/>
        <end position="220"/>
    </location>
</feature>
<reference evidence="2" key="2">
    <citation type="submission" date="2020-05" db="UniProtKB">
        <authorList>
            <consortium name="EnsemblMetazoa"/>
        </authorList>
    </citation>
    <scope>IDENTIFICATION</scope>
    <source>
        <strain evidence="2">maculatus3</strain>
    </source>
</reference>
<feature type="compositionally biased region" description="Basic and acidic residues" evidence="1">
    <location>
        <begin position="83"/>
        <end position="108"/>
    </location>
</feature>
<evidence type="ECO:0000313" key="3">
    <source>
        <dbReference type="Proteomes" id="UP000075901"/>
    </source>
</evidence>
<evidence type="ECO:0000256" key="1">
    <source>
        <dbReference type="SAM" id="MobiDB-lite"/>
    </source>
</evidence>
<dbReference type="VEuPathDB" id="VectorBase:AMAM004476"/>
<accession>A0A182SDA3</accession>
<dbReference type="EnsemblMetazoa" id="AMAM004476-RA">
    <property type="protein sequence ID" value="AMAM004476-PA"/>
    <property type="gene ID" value="AMAM004476"/>
</dbReference>
<feature type="compositionally biased region" description="Basic and acidic residues" evidence="1">
    <location>
        <begin position="144"/>
        <end position="164"/>
    </location>
</feature>
<feature type="region of interest" description="Disordered" evidence="1">
    <location>
        <begin position="35"/>
        <end position="260"/>
    </location>
</feature>
<dbReference type="AlphaFoldDB" id="A0A182SDA3"/>
<feature type="compositionally biased region" description="Polar residues" evidence="1">
    <location>
        <begin position="35"/>
        <end position="51"/>
    </location>
</feature>
<protein>
    <submittedName>
        <fullName evidence="2">Uncharacterized protein</fullName>
    </submittedName>
</protein>
<feature type="compositionally biased region" description="Polar residues" evidence="1">
    <location>
        <begin position="173"/>
        <end position="182"/>
    </location>
</feature>
<name>A0A182SDA3_9DIPT</name>
<evidence type="ECO:0000313" key="2">
    <source>
        <dbReference type="EnsemblMetazoa" id="AMAM004476-PA"/>
    </source>
</evidence>
<sequence length="376" mass="41205">MAGGGGEERPLSQPASLIGRDLIVPVIEEKNLPYFTSSAGATKQRAKQQQAGADVPRRSEVVDTTVQQRDSKEVQSRTRKSLISKDRQERNEPTRIADGKSSKMESDTTTKLTTTDPSLGKTCEEFETIELPAMDSDPLEDETIAPKRESKISSKGRKDDEGGSRADAYAKSYPNTSATILSRKSKPGKMIPSPDVGTGSTSSDRNDRKGSNATAQEKKHVANTGSEKRTTKRIANTPKSTPKDSRREKETSIESKRSVSPVVVVMDSDQLLLPPLEALKIDDLELFGDDTHLHEPADILRTNAFEPKQQSKATTVRQVKGEIQQGGEESDKSPVTGRSSVLDRYYDPLASDDKYEVMEFACEPSHACPDLAELHT</sequence>
<feature type="region of interest" description="Disordered" evidence="1">
    <location>
        <begin position="305"/>
        <end position="340"/>
    </location>
</feature>
<feature type="compositionally biased region" description="Polar residues" evidence="1">
    <location>
        <begin position="308"/>
        <end position="317"/>
    </location>
</feature>
<dbReference type="Proteomes" id="UP000075901">
    <property type="component" value="Unassembled WGS sequence"/>
</dbReference>
<feature type="compositionally biased region" description="Basic and acidic residues" evidence="1">
    <location>
        <begin position="241"/>
        <end position="257"/>
    </location>
</feature>